<evidence type="ECO:0000256" key="1">
    <source>
        <dbReference type="SAM" id="MobiDB-lite"/>
    </source>
</evidence>
<evidence type="ECO:0008006" key="4">
    <source>
        <dbReference type="Google" id="ProtNLM"/>
    </source>
</evidence>
<feature type="region of interest" description="Disordered" evidence="1">
    <location>
        <begin position="39"/>
        <end position="66"/>
    </location>
</feature>
<accession>A0AAI9BZU3</accession>
<gene>
    <name evidence="2" type="ORF">QEG23_001019</name>
</gene>
<organism evidence="2 3">
    <name type="scientific">Stenotrophomonas maltophilia</name>
    <name type="common">Pseudomonas maltophilia</name>
    <name type="synonym">Xanthomonas maltophilia</name>
    <dbReference type="NCBI Taxonomy" id="40324"/>
    <lineage>
        <taxon>Bacteria</taxon>
        <taxon>Pseudomonadati</taxon>
        <taxon>Pseudomonadota</taxon>
        <taxon>Gammaproteobacteria</taxon>
        <taxon>Lysobacterales</taxon>
        <taxon>Lysobacteraceae</taxon>
        <taxon>Stenotrophomonas</taxon>
        <taxon>Stenotrophomonas maltophilia group</taxon>
    </lineage>
</organism>
<name>A0AAI9BZU3_STEMA</name>
<dbReference type="Gene3D" id="3.40.91.30">
    <property type="match status" value="1"/>
</dbReference>
<sequence>MPPKKTSSRSLRYATTQDMPEGMRRLVQLVKTSAVAAPAPAEPRAYRPPAAAQASNSGNAAGKVARGRVRHQIGEMNKTEQCYADWLQAMRQRGEILWFGFECWTFKLAKDTRYTPDFVVQLPNGELLLVEVKGRAKGGKYFAEDDAKVKVKVAAAAFPMLRIKIVWPDGNGGWDEEHIGWKEPNHDR</sequence>
<dbReference type="AlphaFoldDB" id="A0AAI9BZU3"/>
<dbReference type="Proteomes" id="UP001218208">
    <property type="component" value="Unassembled WGS sequence"/>
</dbReference>
<evidence type="ECO:0000313" key="2">
    <source>
        <dbReference type="EMBL" id="EKT4091534.1"/>
    </source>
</evidence>
<protein>
    <recommendedName>
        <fullName evidence="4">DUF1064 domain-containing protein</fullName>
    </recommendedName>
</protein>
<proteinExistence type="predicted"/>
<dbReference type="EMBL" id="ABLOJW010000004">
    <property type="protein sequence ID" value="EKT4091534.1"/>
    <property type="molecule type" value="Genomic_DNA"/>
</dbReference>
<comment type="caution">
    <text evidence="2">The sequence shown here is derived from an EMBL/GenBank/DDBJ whole genome shotgun (WGS) entry which is preliminary data.</text>
</comment>
<evidence type="ECO:0000313" key="3">
    <source>
        <dbReference type="Proteomes" id="UP001218208"/>
    </source>
</evidence>
<reference evidence="2" key="1">
    <citation type="submission" date="2022-07" db="EMBL/GenBank/DDBJ databases">
        <authorList>
            <consortium name="DAFM: The Division of Animal and Food Microbiology"/>
        </authorList>
    </citation>
    <scope>NUCLEOTIDE SEQUENCE</scope>
    <source>
        <strain evidence="2">19MO01SH01-2</strain>
    </source>
</reference>
<feature type="compositionally biased region" description="Low complexity" evidence="1">
    <location>
        <begin position="39"/>
        <end position="62"/>
    </location>
</feature>